<dbReference type="InterPro" id="IPR036390">
    <property type="entry name" value="WH_DNA-bd_sf"/>
</dbReference>
<evidence type="ECO:0000313" key="2">
    <source>
        <dbReference type="Proteomes" id="UP001160541"/>
    </source>
</evidence>
<dbReference type="SUPFAM" id="SSF46785">
    <property type="entry name" value="Winged helix' DNA-binding domain"/>
    <property type="match status" value="1"/>
</dbReference>
<keyword evidence="2" id="KW-1185">Reference proteome</keyword>
<dbReference type="EMBL" id="OP030734">
    <property type="protein sequence ID" value="UVM80050.1"/>
    <property type="molecule type" value="Genomic_DNA"/>
</dbReference>
<protein>
    <submittedName>
        <fullName evidence="1">Replication initiator protein A</fullName>
    </submittedName>
</protein>
<sequence>MSKLIEGLGCTATAVYVQLYDLYRKQRRRQRHYHAGRYWVRMPYEDFPRMFPGLSDDIISEALEKLEDEGLLRMVHYGNLSWYVISQCTSACRPKTVLY</sequence>
<reference evidence="1" key="1">
    <citation type="submission" date="2022-07" db="EMBL/GenBank/DDBJ databases">
        <title>High-quality bacteriophage genomes in the Japanese 4D cohort.</title>
        <authorList>
            <person name="Nishijima S."/>
        </authorList>
    </citation>
    <scope>NUCLEOTIDE SEQUENCE</scope>
    <source>
        <strain evidence="1">0049_62566</strain>
    </source>
</reference>
<proteinExistence type="predicted"/>
<accession>A0ABY5T2F5</accession>
<name>A0ABY5T2F5_9VIRU</name>
<evidence type="ECO:0000313" key="1">
    <source>
        <dbReference type="EMBL" id="UVM80050.1"/>
    </source>
</evidence>
<organism evidence="1 2">
    <name type="scientific">Bacteriophage sp</name>
    <dbReference type="NCBI Taxonomy" id="38018"/>
    <lineage>
        <taxon>Viruses</taxon>
    </lineage>
</organism>
<dbReference type="Proteomes" id="UP001160541">
    <property type="component" value="Segment"/>
</dbReference>